<dbReference type="InterPro" id="IPR021352">
    <property type="entry name" value="DUF2971"/>
</dbReference>
<keyword evidence="2" id="KW-1185">Reference proteome</keyword>
<reference evidence="2" key="1">
    <citation type="submission" date="2016-01" db="EMBL/GenBank/DDBJ databases">
        <title>WGS of SAMN04407783.</title>
        <authorList>
            <person name="Adams M."/>
            <person name="Sutton G."/>
            <person name="Nelson K."/>
            <person name="Thaden J."/>
            <person name="Fowler V."/>
            <person name="Mccorrison J."/>
            <person name="Sanka R."/>
            <person name="Brinkac L."/>
            <person name="Nierman W."/>
        </authorList>
    </citation>
    <scope>NUCLEOTIDE SEQUENCE [LARGE SCALE GENOMIC DNA]</scope>
    <source>
        <strain evidence="2">GN04363</strain>
    </source>
</reference>
<proteinExistence type="predicted"/>
<dbReference type="EMBL" id="LRCR01000010">
    <property type="protein sequence ID" value="KUQ84795.1"/>
    <property type="molecule type" value="Genomic_DNA"/>
</dbReference>
<sequence>MLLYHYTDQNGFMGIINSCELWATKIQYLNDSNEFFLAITLANGILDEMIAKEKDERIKLRLNRFISNLKGIRNLNLCVCSLSEEGDLLSQWRGYSKQQGGYSIGFDSDALTLLLQSQGFRLGKCVYEKDAQKYLVQDVINRSLVRYQDMDEPEPDVFIYPSDSTRFFINELSLIAPLIKDISFSEEKEWRILSDGGITFGNLRFRAGISMLIPYYGISLRPDFWNLIRQVIVGHTPHPELAHSSTSAFLVGKFREVSKDMPPFSIQPDVAPVKNSSIPYRSW</sequence>
<dbReference type="AlphaFoldDB" id="A0A0X4ESW3"/>
<evidence type="ECO:0000313" key="1">
    <source>
        <dbReference type="EMBL" id="KUQ84795.1"/>
    </source>
</evidence>
<dbReference type="OrthoDB" id="8550178at2"/>
<accession>A0A0X4ESW3</accession>
<comment type="caution">
    <text evidence="1">The sequence shown here is derived from an EMBL/GenBank/DDBJ whole genome shotgun (WGS) entry which is preliminary data.</text>
</comment>
<dbReference type="Proteomes" id="UP000064715">
    <property type="component" value="Unassembled WGS sequence"/>
</dbReference>
<dbReference type="Pfam" id="PF11185">
    <property type="entry name" value="DUF2971"/>
    <property type="match status" value="1"/>
</dbReference>
<evidence type="ECO:0008006" key="3">
    <source>
        <dbReference type="Google" id="ProtNLM"/>
    </source>
</evidence>
<gene>
    <name evidence="1" type="ORF">AWI28_15010</name>
</gene>
<evidence type="ECO:0000313" key="2">
    <source>
        <dbReference type="Proteomes" id="UP000064715"/>
    </source>
</evidence>
<organism evidence="1 2">
    <name type="scientific">Enterobacter genomosp. O</name>
    <dbReference type="NCBI Taxonomy" id="2364150"/>
    <lineage>
        <taxon>Bacteria</taxon>
        <taxon>Pseudomonadati</taxon>
        <taxon>Pseudomonadota</taxon>
        <taxon>Gammaproteobacteria</taxon>
        <taxon>Enterobacterales</taxon>
        <taxon>Enterobacteriaceae</taxon>
        <taxon>Enterobacter</taxon>
        <taxon>Enterobacter cloacae complex</taxon>
        <taxon>Enterobacter cloacae complex clade O</taxon>
    </lineage>
</organism>
<protein>
    <recommendedName>
        <fullName evidence="3">DUF2971 domain-containing protein</fullName>
    </recommendedName>
</protein>
<name>A0A0X4ESW3_9ENTR</name>